<dbReference type="AlphaFoldDB" id="A0AAE1CY47"/>
<accession>A0AAE1CY47</accession>
<dbReference type="EMBL" id="JAWDGP010006253">
    <property type="protein sequence ID" value="KAK3744711.1"/>
    <property type="molecule type" value="Genomic_DNA"/>
</dbReference>
<dbReference type="Proteomes" id="UP001283361">
    <property type="component" value="Unassembled WGS sequence"/>
</dbReference>
<sequence>MSVRGERSSRGDKAVQSNESMGDNEKLNMFVTQRVTDTMRDSPVLVYRGGTRMVRLRDTVHDCVENPAMAGNILH</sequence>
<keyword evidence="3" id="KW-1185">Reference proteome</keyword>
<feature type="compositionally biased region" description="Basic and acidic residues" evidence="1">
    <location>
        <begin position="1"/>
        <end position="13"/>
    </location>
</feature>
<organism evidence="2 3">
    <name type="scientific">Elysia crispata</name>
    <name type="common">lettuce slug</name>
    <dbReference type="NCBI Taxonomy" id="231223"/>
    <lineage>
        <taxon>Eukaryota</taxon>
        <taxon>Metazoa</taxon>
        <taxon>Spiralia</taxon>
        <taxon>Lophotrochozoa</taxon>
        <taxon>Mollusca</taxon>
        <taxon>Gastropoda</taxon>
        <taxon>Heterobranchia</taxon>
        <taxon>Euthyneura</taxon>
        <taxon>Panpulmonata</taxon>
        <taxon>Sacoglossa</taxon>
        <taxon>Placobranchoidea</taxon>
        <taxon>Plakobranchidae</taxon>
        <taxon>Elysia</taxon>
    </lineage>
</organism>
<feature type="region of interest" description="Disordered" evidence="1">
    <location>
        <begin position="1"/>
        <end position="27"/>
    </location>
</feature>
<reference evidence="2" key="1">
    <citation type="journal article" date="2023" name="G3 (Bethesda)">
        <title>A reference genome for the long-term kleptoplast-retaining sea slug Elysia crispata morphotype clarki.</title>
        <authorList>
            <person name="Eastman K.E."/>
            <person name="Pendleton A.L."/>
            <person name="Shaikh M.A."/>
            <person name="Suttiyut T."/>
            <person name="Ogas R."/>
            <person name="Tomko P."/>
            <person name="Gavelis G."/>
            <person name="Widhalm J.R."/>
            <person name="Wisecaver J.H."/>
        </authorList>
    </citation>
    <scope>NUCLEOTIDE SEQUENCE</scope>
    <source>
        <strain evidence="2">ECLA1</strain>
    </source>
</reference>
<comment type="caution">
    <text evidence="2">The sequence shown here is derived from an EMBL/GenBank/DDBJ whole genome shotgun (WGS) entry which is preliminary data.</text>
</comment>
<evidence type="ECO:0000256" key="1">
    <source>
        <dbReference type="SAM" id="MobiDB-lite"/>
    </source>
</evidence>
<evidence type="ECO:0000313" key="2">
    <source>
        <dbReference type="EMBL" id="KAK3744711.1"/>
    </source>
</evidence>
<name>A0AAE1CY47_9GAST</name>
<gene>
    <name evidence="2" type="ORF">RRG08_062360</name>
</gene>
<protein>
    <submittedName>
        <fullName evidence="2">Uncharacterized protein</fullName>
    </submittedName>
</protein>
<evidence type="ECO:0000313" key="3">
    <source>
        <dbReference type="Proteomes" id="UP001283361"/>
    </source>
</evidence>
<proteinExistence type="predicted"/>